<dbReference type="AlphaFoldDB" id="A0A0C2M5K9"/>
<gene>
    <name evidence="6" type="ORF">RF11_06084</name>
</gene>
<comment type="function">
    <text evidence="4">Ubiquitin ligase protein which is a component of the N-end rule pathway. Recognizes and binds to proteins bearing specific N-terminal residues that are destabilizing according to the N-end rule, leading to their ubiquitination and subsequent degradation.</text>
</comment>
<evidence type="ECO:0000256" key="4">
    <source>
        <dbReference type="RuleBase" id="RU366018"/>
    </source>
</evidence>
<dbReference type="InterPro" id="IPR039164">
    <property type="entry name" value="UBR1-like"/>
</dbReference>
<evidence type="ECO:0000256" key="2">
    <source>
        <dbReference type="ARBA" id="ARBA00022771"/>
    </source>
</evidence>
<dbReference type="SMART" id="SM00396">
    <property type="entry name" value="ZnF_UBR1"/>
    <property type="match status" value="1"/>
</dbReference>
<evidence type="ECO:0000256" key="3">
    <source>
        <dbReference type="ARBA" id="ARBA00022833"/>
    </source>
</evidence>
<dbReference type="Pfam" id="PF02207">
    <property type="entry name" value="zf-UBR"/>
    <property type="match status" value="1"/>
</dbReference>
<evidence type="ECO:0000259" key="5">
    <source>
        <dbReference type="SMART" id="SM00396"/>
    </source>
</evidence>
<dbReference type="EMBL" id="JWZT01005002">
    <property type="protein sequence ID" value="KII62365.1"/>
    <property type="molecule type" value="Genomic_DNA"/>
</dbReference>
<comment type="similarity">
    <text evidence="4">Belongs to the E3 ubiquitin-protein ligase UBR1-like family.</text>
</comment>
<dbReference type="OrthoDB" id="26387at2759"/>
<dbReference type="GO" id="GO:0016567">
    <property type="term" value="P:protein ubiquitination"/>
    <property type="evidence" value="ECO:0007669"/>
    <property type="project" value="UniProtKB-UniRule"/>
</dbReference>
<dbReference type="PANTHER" id="PTHR21497">
    <property type="entry name" value="UBIQUITIN LIGASE E3 ALPHA-RELATED"/>
    <property type="match status" value="1"/>
</dbReference>
<protein>
    <recommendedName>
        <fullName evidence="4">E3 ubiquitin-protein ligase</fullName>
        <ecNumber evidence="4">2.3.2.27</ecNumber>
    </recommendedName>
</protein>
<comment type="pathway">
    <text evidence="4">Protein modification; protein ubiquitination.</text>
</comment>
<keyword evidence="3 4" id="KW-0862">Zinc</keyword>
<dbReference type="GO" id="GO:0071596">
    <property type="term" value="P:ubiquitin-dependent protein catabolic process via the N-end rule pathway"/>
    <property type="evidence" value="ECO:0007669"/>
    <property type="project" value="UniProtKB-UniRule"/>
</dbReference>
<sequence length="120" mass="13862">MDEIKRRIDNIFINGLLVTTNESGKHVNQLFSNARLETLVGARLKEFIFEEHGPAVKAWFYSDFGALEMCTKVFKPGENVYTCIDCQKNGTCTMCYDCFQHSEHVHHKNKNWKSNKPDTT</sequence>
<accession>A0A0C2M5K9</accession>
<keyword evidence="1 4" id="KW-0479">Metal-binding</keyword>
<evidence type="ECO:0000256" key="1">
    <source>
        <dbReference type="ARBA" id="ARBA00022723"/>
    </source>
</evidence>
<dbReference type="GO" id="GO:0000151">
    <property type="term" value="C:ubiquitin ligase complex"/>
    <property type="evidence" value="ECO:0007669"/>
    <property type="project" value="TreeGrafter"/>
</dbReference>
<proteinExistence type="inferred from homology"/>
<reference evidence="6 7" key="1">
    <citation type="journal article" date="2014" name="Genome Biol. Evol.">
        <title>The genome of the myxosporean Thelohanellus kitauei shows adaptations to nutrient acquisition within its fish host.</title>
        <authorList>
            <person name="Yang Y."/>
            <person name="Xiong J."/>
            <person name="Zhou Z."/>
            <person name="Huo F."/>
            <person name="Miao W."/>
            <person name="Ran C."/>
            <person name="Liu Y."/>
            <person name="Zhang J."/>
            <person name="Feng J."/>
            <person name="Wang M."/>
            <person name="Wang M."/>
            <person name="Wang L."/>
            <person name="Yao B."/>
        </authorList>
    </citation>
    <scope>NUCLEOTIDE SEQUENCE [LARGE SCALE GENOMIC DNA]</scope>
    <source>
        <strain evidence="6">Wuqing</strain>
    </source>
</reference>
<dbReference type="GO" id="GO:0008270">
    <property type="term" value="F:zinc ion binding"/>
    <property type="evidence" value="ECO:0007669"/>
    <property type="project" value="UniProtKB-UniRule"/>
</dbReference>
<evidence type="ECO:0000313" key="7">
    <source>
        <dbReference type="Proteomes" id="UP000031668"/>
    </source>
</evidence>
<keyword evidence="4" id="KW-0833">Ubl conjugation pathway</keyword>
<keyword evidence="4" id="KW-0808">Transferase</keyword>
<dbReference type="Proteomes" id="UP000031668">
    <property type="component" value="Unassembled WGS sequence"/>
</dbReference>
<dbReference type="Gene3D" id="2.10.110.30">
    <property type="match status" value="1"/>
</dbReference>
<evidence type="ECO:0000313" key="6">
    <source>
        <dbReference type="EMBL" id="KII62365.1"/>
    </source>
</evidence>
<name>A0A0C2M5K9_THEKT</name>
<dbReference type="PANTHER" id="PTHR21497:SF24">
    <property type="entry name" value="E3 UBIQUITIN-PROTEIN LIGASE UBR1"/>
    <property type="match status" value="1"/>
</dbReference>
<keyword evidence="2 4" id="KW-0863">Zinc-finger</keyword>
<dbReference type="GO" id="GO:0061630">
    <property type="term" value="F:ubiquitin protein ligase activity"/>
    <property type="evidence" value="ECO:0007669"/>
    <property type="project" value="UniProtKB-UniRule"/>
</dbReference>
<organism evidence="6 7">
    <name type="scientific">Thelohanellus kitauei</name>
    <name type="common">Myxosporean</name>
    <dbReference type="NCBI Taxonomy" id="669202"/>
    <lineage>
        <taxon>Eukaryota</taxon>
        <taxon>Metazoa</taxon>
        <taxon>Cnidaria</taxon>
        <taxon>Myxozoa</taxon>
        <taxon>Myxosporea</taxon>
        <taxon>Bivalvulida</taxon>
        <taxon>Platysporina</taxon>
        <taxon>Myxobolidae</taxon>
        <taxon>Thelohanellus</taxon>
    </lineage>
</organism>
<dbReference type="GO" id="GO:0005737">
    <property type="term" value="C:cytoplasm"/>
    <property type="evidence" value="ECO:0007669"/>
    <property type="project" value="TreeGrafter"/>
</dbReference>
<comment type="caution">
    <text evidence="6">The sequence shown here is derived from an EMBL/GenBank/DDBJ whole genome shotgun (WGS) entry which is preliminary data.</text>
</comment>
<dbReference type="InterPro" id="IPR003126">
    <property type="entry name" value="Znf_UBR"/>
</dbReference>
<feature type="domain" description="UBR-type" evidence="5">
    <location>
        <begin position="68"/>
        <end position="119"/>
    </location>
</feature>
<dbReference type="EC" id="2.3.2.27" evidence="4"/>
<comment type="catalytic activity">
    <reaction evidence="4">
        <text>S-ubiquitinyl-[E2 ubiquitin-conjugating enzyme]-L-cysteine + [acceptor protein]-L-lysine = [E2 ubiquitin-conjugating enzyme]-L-cysteine + N(6)-ubiquitinyl-[acceptor protein]-L-lysine.</text>
        <dbReference type="EC" id="2.3.2.27"/>
    </reaction>
</comment>
<keyword evidence="7" id="KW-1185">Reference proteome</keyword>